<dbReference type="EMBL" id="QQOH01000006">
    <property type="protein sequence ID" value="RDE18193.1"/>
    <property type="molecule type" value="Genomic_DNA"/>
</dbReference>
<accession>A0A369WA65</accession>
<dbReference type="InterPro" id="IPR001433">
    <property type="entry name" value="OxRdtase_FAD/NAD-bd"/>
</dbReference>
<dbReference type="Gene3D" id="3.40.50.80">
    <property type="entry name" value="Nucleotide-binding domain of ferredoxin-NADP reductase (FNR) module"/>
    <property type="match status" value="1"/>
</dbReference>
<evidence type="ECO:0000313" key="6">
    <source>
        <dbReference type="EMBL" id="RDE18193.1"/>
    </source>
</evidence>
<comment type="similarity">
    <text evidence="4">Belongs to the Fre/LuxG FAD/NAD(P) flavoprotein oxidoreductase family.</text>
</comment>
<name>A0A369WA65_9GAMM</name>
<keyword evidence="7" id="KW-1185">Reference proteome</keyword>
<proteinExistence type="inferred from homology"/>
<evidence type="ECO:0000256" key="1">
    <source>
        <dbReference type="ARBA" id="ARBA00023002"/>
    </source>
</evidence>
<organism evidence="6 7">
    <name type="scientific">Motiliproteus coralliicola</name>
    <dbReference type="NCBI Taxonomy" id="2283196"/>
    <lineage>
        <taxon>Bacteria</taxon>
        <taxon>Pseudomonadati</taxon>
        <taxon>Pseudomonadota</taxon>
        <taxon>Gammaproteobacteria</taxon>
        <taxon>Oceanospirillales</taxon>
        <taxon>Oceanospirillaceae</taxon>
        <taxon>Motiliproteus</taxon>
    </lineage>
</organism>
<dbReference type="PROSITE" id="PS51384">
    <property type="entry name" value="FAD_FR"/>
    <property type="match status" value="1"/>
</dbReference>
<evidence type="ECO:0000313" key="7">
    <source>
        <dbReference type="Proteomes" id="UP000253769"/>
    </source>
</evidence>
<dbReference type="PRINTS" id="PR00410">
    <property type="entry name" value="PHEHYDRXLASE"/>
</dbReference>
<dbReference type="CDD" id="cd06189">
    <property type="entry name" value="flavin_oxioreductase"/>
    <property type="match status" value="1"/>
</dbReference>
<comment type="cofactor">
    <cofactor evidence="3">
        <name>[2Fe-2S] cluster</name>
        <dbReference type="ChEBI" id="CHEBI:190135"/>
    </cofactor>
</comment>
<evidence type="ECO:0000259" key="5">
    <source>
        <dbReference type="PROSITE" id="PS51384"/>
    </source>
</evidence>
<evidence type="ECO:0000256" key="4">
    <source>
        <dbReference type="ARBA" id="ARBA00038177"/>
    </source>
</evidence>
<dbReference type="InterPro" id="IPR050415">
    <property type="entry name" value="MRET"/>
</dbReference>
<comment type="caution">
    <text evidence="6">The sequence shown here is derived from an EMBL/GenBank/DDBJ whole genome shotgun (WGS) entry which is preliminary data.</text>
</comment>
<evidence type="ECO:0000256" key="3">
    <source>
        <dbReference type="ARBA" id="ARBA00034078"/>
    </source>
</evidence>
<dbReference type="Pfam" id="PF00175">
    <property type="entry name" value="NAD_binding_1"/>
    <property type="match status" value="1"/>
</dbReference>
<dbReference type="PANTHER" id="PTHR47354">
    <property type="entry name" value="NADH OXIDOREDUCTASE HCR"/>
    <property type="match status" value="1"/>
</dbReference>
<dbReference type="Proteomes" id="UP000253769">
    <property type="component" value="Unassembled WGS sequence"/>
</dbReference>
<sequence>MAATSQASISDCQVEEVTQLTDGIYRIQLRLLQPLVHRAGQYLELLLDEGEASPTAVPYTVASAPAALPLLELQIQDLGEGGLASRVIDTFKNQSQVQVRFPQGECYLDQAPQDPSQPIILIGAGTGFSQMKALIEHALAEQMPNPLHLYWGVREAEHLYGHELIEGWQQSHPNFYFHPVVSDPTGDDWSGRIGLVHESVMEDFPSLEQPLIYVCGSPAMVYAVEDDFRERGMGDGQMFSDVYSYAPRS</sequence>
<dbReference type="GO" id="GO:0008218">
    <property type="term" value="P:bioluminescence"/>
    <property type="evidence" value="ECO:0007669"/>
    <property type="project" value="UniProtKB-KW"/>
</dbReference>
<dbReference type="OrthoDB" id="9806195at2"/>
<dbReference type="InterPro" id="IPR008333">
    <property type="entry name" value="Cbr1-like_FAD-bd_dom"/>
</dbReference>
<dbReference type="InterPro" id="IPR039261">
    <property type="entry name" value="FNR_nucleotide-bd"/>
</dbReference>
<dbReference type="Pfam" id="PF00970">
    <property type="entry name" value="FAD_binding_6"/>
    <property type="match status" value="1"/>
</dbReference>
<dbReference type="PRINTS" id="PR00371">
    <property type="entry name" value="FPNCR"/>
</dbReference>
<evidence type="ECO:0000256" key="2">
    <source>
        <dbReference type="ARBA" id="ARBA00023223"/>
    </source>
</evidence>
<dbReference type="SUPFAM" id="SSF52343">
    <property type="entry name" value="Ferredoxin reductase-like, C-terminal NADP-linked domain"/>
    <property type="match status" value="1"/>
</dbReference>
<feature type="domain" description="FAD-binding FR-type" evidence="5">
    <location>
        <begin position="7"/>
        <end position="109"/>
    </location>
</feature>
<dbReference type="RefSeq" id="WP_114697314.1">
    <property type="nucleotide sequence ID" value="NZ_QQOH01000006.1"/>
</dbReference>
<dbReference type="InterPro" id="IPR017938">
    <property type="entry name" value="Riboflavin_synthase-like_b-brl"/>
</dbReference>
<keyword evidence="2" id="KW-0455">Luminescence</keyword>
<dbReference type="AlphaFoldDB" id="A0A369WA65"/>
<dbReference type="GO" id="GO:0016491">
    <property type="term" value="F:oxidoreductase activity"/>
    <property type="evidence" value="ECO:0007669"/>
    <property type="project" value="UniProtKB-KW"/>
</dbReference>
<dbReference type="InterPro" id="IPR017927">
    <property type="entry name" value="FAD-bd_FR_type"/>
</dbReference>
<dbReference type="InterPro" id="IPR001709">
    <property type="entry name" value="Flavoprot_Pyr_Nucl_cyt_Rdtase"/>
</dbReference>
<protein>
    <submittedName>
        <fullName evidence="6">NAD(P)H-flavin reductase</fullName>
    </submittedName>
</protein>
<gene>
    <name evidence="6" type="ORF">DV711_19050</name>
</gene>
<dbReference type="Gene3D" id="2.40.30.10">
    <property type="entry name" value="Translation factors"/>
    <property type="match status" value="1"/>
</dbReference>
<reference evidence="6 7" key="1">
    <citation type="submission" date="2018-07" db="EMBL/GenBank/DDBJ databases">
        <title>Motiliproteus coralliicola sp. nov., a bacterium isolated from Coral.</title>
        <authorList>
            <person name="Wang G."/>
        </authorList>
    </citation>
    <scope>NUCLEOTIDE SEQUENCE [LARGE SCALE GENOMIC DNA]</scope>
    <source>
        <strain evidence="6 7">C34</strain>
    </source>
</reference>
<dbReference type="PANTHER" id="PTHR47354:SF7">
    <property type="entry name" value="NAD(P)H-FLAVIN REDUCTASE"/>
    <property type="match status" value="1"/>
</dbReference>
<keyword evidence="1" id="KW-0560">Oxidoreductase</keyword>
<dbReference type="SUPFAM" id="SSF63380">
    <property type="entry name" value="Riboflavin synthase domain-like"/>
    <property type="match status" value="1"/>
</dbReference>